<dbReference type="Pfam" id="PF00561">
    <property type="entry name" value="Abhydrolase_1"/>
    <property type="match status" value="1"/>
</dbReference>
<dbReference type="AlphaFoldDB" id="A0A094SSB7"/>
<dbReference type="InterPro" id="IPR000073">
    <property type="entry name" value="AB_hydrolase_1"/>
</dbReference>
<dbReference type="PRINTS" id="PR00111">
    <property type="entry name" value="ABHYDROLASE"/>
</dbReference>
<comment type="caution">
    <text evidence="3">The sequence shown here is derived from an EMBL/GenBank/DDBJ whole genome shotgun (WGS) entry which is preliminary data.</text>
</comment>
<dbReference type="InterPro" id="IPR029058">
    <property type="entry name" value="AB_hydrolase_fold"/>
</dbReference>
<keyword evidence="1" id="KW-0378">Hydrolase</keyword>
<evidence type="ECO:0000259" key="2">
    <source>
        <dbReference type="Pfam" id="PF00561"/>
    </source>
</evidence>
<name>A0A094SSB7_9ZZZZ</name>
<protein>
    <recommendedName>
        <fullName evidence="2">AB hydrolase-1 domain-containing protein</fullName>
    </recommendedName>
</protein>
<accession>A0A094SSB7</accession>
<evidence type="ECO:0000256" key="1">
    <source>
        <dbReference type="ARBA" id="ARBA00022801"/>
    </source>
</evidence>
<dbReference type="PANTHER" id="PTHR43798">
    <property type="entry name" value="MONOACYLGLYCEROL LIPASE"/>
    <property type="match status" value="1"/>
</dbReference>
<organism evidence="3">
    <name type="scientific">freshwater metagenome</name>
    <dbReference type="NCBI Taxonomy" id="449393"/>
    <lineage>
        <taxon>unclassified sequences</taxon>
        <taxon>metagenomes</taxon>
        <taxon>ecological metagenomes</taxon>
    </lineage>
</organism>
<evidence type="ECO:0000313" key="3">
    <source>
        <dbReference type="EMBL" id="KGA21688.1"/>
    </source>
</evidence>
<reference evidence="3" key="1">
    <citation type="submission" date="2014-06" db="EMBL/GenBank/DDBJ databases">
        <title>Key roles for freshwater Actinobacteria revealed by deep metagenomic sequencing.</title>
        <authorList>
            <person name="Ghai R."/>
            <person name="Mizuno C.M."/>
            <person name="Picazo A."/>
            <person name="Camacho A."/>
            <person name="Rodriguez-Valera F."/>
        </authorList>
    </citation>
    <scope>NUCLEOTIDE SEQUENCE</scope>
</reference>
<dbReference type="GO" id="GO:0016020">
    <property type="term" value="C:membrane"/>
    <property type="evidence" value="ECO:0007669"/>
    <property type="project" value="TreeGrafter"/>
</dbReference>
<feature type="domain" description="AB hydrolase-1" evidence="2">
    <location>
        <begin position="21"/>
        <end position="126"/>
    </location>
</feature>
<proteinExistence type="predicted"/>
<gene>
    <name evidence="3" type="ORF">GM51_0630</name>
</gene>
<dbReference type="SUPFAM" id="SSF53474">
    <property type="entry name" value="alpha/beta-Hydrolases"/>
    <property type="match status" value="1"/>
</dbReference>
<dbReference type="InterPro" id="IPR050266">
    <property type="entry name" value="AB_hydrolase_sf"/>
</dbReference>
<dbReference type="GO" id="GO:0016787">
    <property type="term" value="F:hydrolase activity"/>
    <property type="evidence" value="ECO:0007669"/>
    <property type="project" value="UniProtKB-KW"/>
</dbReference>
<dbReference type="EMBL" id="JNSL01000002">
    <property type="protein sequence ID" value="KGA21688.1"/>
    <property type="molecule type" value="Genomic_DNA"/>
</dbReference>
<dbReference type="PANTHER" id="PTHR43798:SF31">
    <property type="entry name" value="AB HYDROLASE SUPERFAMILY PROTEIN YCLE"/>
    <property type="match status" value="1"/>
</dbReference>
<sequence>MQTAHINGIDLAFQDSGGKGPVVILSHGFLMDHTMFDAQVAALTPAYRVITWDERGFGDTVATGEFTYWDSANDVLGLMDHLGIESAVIGGMSQGGFLSLRVALTAPSRVKALILLDTQAGTEDPATVEPYNQLHAAWIEHGAVAVQDVISSLILGPGEWNEWFAKWGAMVPDQFTKAFHCLMHRDDVTGRLGEITCPALIVHGTADMAIPIEKAEVLRDRIAGPTTLVPIDGGPHAANMTHAEPVNKAIVQFLAALD</sequence>
<dbReference type="Gene3D" id="3.40.50.1820">
    <property type="entry name" value="alpha/beta hydrolase"/>
    <property type="match status" value="1"/>
</dbReference>